<dbReference type="PROSITE" id="PS51471">
    <property type="entry name" value="FE2OG_OXY"/>
    <property type="match status" value="1"/>
</dbReference>
<keyword evidence="5 10" id="KW-0223">Dioxygenase</keyword>
<evidence type="ECO:0000313" key="11">
    <source>
        <dbReference type="Proteomes" id="UP000185766"/>
    </source>
</evidence>
<keyword evidence="6" id="KW-0560">Oxidoreductase</keyword>
<dbReference type="AlphaFoldDB" id="A0A1H7GPB7"/>
<dbReference type="GO" id="GO:0016705">
    <property type="term" value="F:oxidoreductase activity, acting on paired donors, with incorporation or reduction of molecular oxygen"/>
    <property type="evidence" value="ECO:0007669"/>
    <property type="project" value="UniProtKB-ARBA"/>
</dbReference>
<keyword evidence="8" id="KW-0234">DNA repair</keyword>
<dbReference type="FunFam" id="2.60.120.590:FF:000004">
    <property type="entry name" value="DNA oxidative demethylase ALKBH2"/>
    <property type="match status" value="1"/>
</dbReference>
<reference evidence="10 11" key="1">
    <citation type="submission" date="2016-10" db="EMBL/GenBank/DDBJ databases">
        <authorList>
            <person name="de Groot N.N."/>
        </authorList>
    </citation>
    <scope>NUCLEOTIDE SEQUENCE [LARGE SCALE GENOMIC DNA]</scope>
    <source>
        <strain evidence="10 11">JCM 19513</strain>
    </source>
</reference>
<dbReference type="RefSeq" id="WP_074864583.1">
    <property type="nucleotide sequence ID" value="NZ_FOAS01000002.1"/>
</dbReference>
<proteinExistence type="predicted"/>
<keyword evidence="4" id="KW-0460">Magnesium</keyword>
<evidence type="ECO:0000256" key="3">
    <source>
        <dbReference type="ARBA" id="ARBA00022763"/>
    </source>
</evidence>
<dbReference type="SUPFAM" id="SSF51197">
    <property type="entry name" value="Clavaminate synthase-like"/>
    <property type="match status" value="1"/>
</dbReference>
<evidence type="ECO:0000256" key="5">
    <source>
        <dbReference type="ARBA" id="ARBA00022964"/>
    </source>
</evidence>
<gene>
    <name evidence="10" type="ORF">SAMN05216214_102103</name>
</gene>
<evidence type="ECO:0000256" key="4">
    <source>
        <dbReference type="ARBA" id="ARBA00022842"/>
    </source>
</evidence>
<evidence type="ECO:0000256" key="7">
    <source>
        <dbReference type="ARBA" id="ARBA00023004"/>
    </source>
</evidence>
<protein>
    <submittedName>
        <fullName evidence="10">Alkylated DNA repair dioxygenase AlkB</fullName>
    </submittedName>
</protein>
<dbReference type="GO" id="GO:0140097">
    <property type="term" value="F:catalytic activity, acting on DNA"/>
    <property type="evidence" value="ECO:0007669"/>
    <property type="project" value="UniProtKB-ARBA"/>
</dbReference>
<keyword evidence="11" id="KW-1185">Reference proteome</keyword>
<keyword evidence="2" id="KW-0479">Metal-binding</keyword>
<organism evidence="10 11">
    <name type="scientific">Atopomonas hussainii</name>
    <dbReference type="NCBI Taxonomy" id="1429083"/>
    <lineage>
        <taxon>Bacteria</taxon>
        <taxon>Pseudomonadati</taxon>
        <taxon>Pseudomonadota</taxon>
        <taxon>Gammaproteobacteria</taxon>
        <taxon>Pseudomonadales</taxon>
        <taxon>Pseudomonadaceae</taxon>
        <taxon>Atopomonas</taxon>
    </lineage>
</organism>
<dbReference type="GO" id="GO:0006307">
    <property type="term" value="P:DNA alkylation repair"/>
    <property type="evidence" value="ECO:0007669"/>
    <property type="project" value="InterPro"/>
</dbReference>
<dbReference type="STRING" id="1429083.GCA_001885685_02872"/>
<dbReference type="Gene3D" id="2.60.120.590">
    <property type="entry name" value="Alpha-ketoglutarate-dependent dioxygenase AlkB-like"/>
    <property type="match status" value="1"/>
</dbReference>
<dbReference type="PANTHER" id="PTHR31212:SF4">
    <property type="entry name" value="ALPHA-KETOGLUTARATE-DEPENDENT DIOXYGENASE ALKB HOMOLOG 3"/>
    <property type="match status" value="1"/>
</dbReference>
<evidence type="ECO:0000256" key="1">
    <source>
        <dbReference type="ARBA" id="ARBA00001954"/>
    </source>
</evidence>
<feature type="domain" description="Fe2OG dioxygenase" evidence="9">
    <location>
        <begin position="94"/>
        <end position="192"/>
    </location>
</feature>
<dbReference type="GO" id="GO:0046872">
    <property type="term" value="F:metal ion binding"/>
    <property type="evidence" value="ECO:0007669"/>
    <property type="project" value="UniProtKB-KW"/>
</dbReference>
<dbReference type="InterPro" id="IPR005123">
    <property type="entry name" value="Oxoglu/Fe-dep_dioxygenase_dom"/>
</dbReference>
<accession>A0A1H7GPB7</accession>
<dbReference type="GO" id="GO:0051213">
    <property type="term" value="F:dioxygenase activity"/>
    <property type="evidence" value="ECO:0007669"/>
    <property type="project" value="UniProtKB-KW"/>
</dbReference>
<dbReference type="Pfam" id="PF13532">
    <property type="entry name" value="2OG-FeII_Oxy_2"/>
    <property type="match status" value="1"/>
</dbReference>
<evidence type="ECO:0000256" key="8">
    <source>
        <dbReference type="ARBA" id="ARBA00023204"/>
    </source>
</evidence>
<keyword evidence="3" id="KW-0227">DNA damage</keyword>
<comment type="cofactor">
    <cofactor evidence="1">
        <name>Fe(2+)</name>
        <dbReference type="ChEBI" id="CHEBI:29033"/>
    </cofactor>
</comment>
<dbReference type="GO" id="GO:0016787">
    <property type="term" value="F:hydrolase activity"/>
    <property type="evidence" value="ECO:0007669"/>
    <property type="project" value="UniProtKB-ARBA"/>
</dbReference>
<name>A0A1H7GPB7_9GAMM</name>
<dbReference type="PANTHER" id="PTHR31212">
    <property type="entry name" value="ALPHA-KETOGLUTARATE-DEPENDENT DIOXYGENASE ALKB HOMOLOG 3"/>
    <property type="match status" value="1"/>
</dbReference>
<evidence type="ECO:0000313" key="10">
    <source>
        <dbReference type="EMBL" id="SEK38410.1"/>
    </source>
</evidence>
<evidence type="ECO:0000256" key="6">
    <source>
        <dbReference type="ARBA" id="ARBA00023002"/>
    </source>
</evidence>
<dbReference type="GO" id="GO:0032451">
    <property type="term" value="F:demethylase activity"/>
    <property type="evidence" value="ECO:0007669"/>
    <property type="project" value="UniProtKB-ARBA"/>
</dbReference>
<dbReference type="EMBL" id="FOAS01000002">
    <property type="protein sequence ID" value="SEK38410.1"/>
    <property type="molecule type" value="Genomic_DNA"/>
</dbReference>
<evidence type="ECO:0000259" key="9">
    <source>
        <dbReference type="PROSITE" id="PS51471"/>
    </source>
</evidence>
<dbReference type="InterPro" id="IPR032854">
    <property type="entry name" value="ALKBH3"/>
</dbReference>
<sequence>MRSDDLQPGTLYWHDDFASAAQADQWFSALQTECAWQQPQVKVFGRWHPTPRLVAWYGDSDAAYRYSGQTHRPLAWTPTLSRIRDLVEQQTGRRFNGVLVNYYRNGHDSMGWHSDDERELGPAPWLASLSLGVERRFDLRRKGSTRIAVSFALKHGQLLLMDGQCQAAWQHQVPRSLKVSGARINLTFRHILHPASYD</sequence>
<dbReference type="InterPro" id="IPR037151">
    <property type="entry name" value="AlkB-like_sf"/>
</dbReference>
<dbReference type="InterPro" id="IPR027450">
    <property type="entry name" value="AlkB-like"/>
</dbReference>
<keyword evidence="7" id="KW-0408">Iron</keyword>
<dbReference type="Proteomes" id="UP000185766">
    <property type="component" value="Unassembled WGS sequence"/>
</dbReference>
<evidence type="ECO:0000256" key="2">
    <source>
        <dbReference type="ARBA" id="ARBA00022723"/>
    </source>
</evidence>